<feature type="chain" id="PRO_5037239533" description="Lipoprotein" evidence="1">
    <location>
        <begin position="19"/>
        <end position="149"/>
    </location>
</feature>
<gene>
    <name evidence="2" type="ORF">dnl_25840</name>
</gene>
<protein>
    <recommendedName>
        <fullName evidence="4">Lipoprotein</fullName>
    </recommendedName>
</protein>
<keyword evidence="1" id="KW-0732">Signal</keyword>
<name>A0A975B7H6_9BACT</name>
<evidence type="ECO:0000313" key="3">
    <source>
        <dbReference type="Proteomes" id="UP000663720"/>
    </source>
</evidence>
<dbReference type="AlphaFoldDB" id="A0A975B7H6"/>
<dbReference type="RefSeq" id="WP_207691953.1">
    <property type="nucleotide sequence ID" value="NZ_CP061799.1"/>
</dbReference>
<proteinExistence type="predicted"/>
<reference evidence="2" key="1">
    <citation type="journal article" date="2021" name="Microb. Physiol.">
        <title>Proteogenomic Insights into the Physiology of Marine, Sulfate-Reducing, Filamentous Desulfonema limicola and Desulfonema magnum.</title>
        <authorList>
            <person name="Schnaars V."/>
            <person name="Wohlbrand L."/>
            <person name="Scheve S."/>
            <person name="Hinrichs C."/>
            <person name="Reinhardt R."/>
            <person name="Rabus R."/>
        </authorList>
    </citation>
    <scope>NUCLEOTIDE SEQUENCE</scope>
    <source>
        <strain evidence="2">5ac10</strain>
    </source>
</reference>
<dbReference type="Proteomes" id="UP000663720">
    <property type="component" value="Chromosome"/>
</dbReference>
<dbReference type="EMBL" id="CP061799">
    <property type="protein sequence ID" value="QTA80287.1"/>
    <property type="molecule type" value="Genomic_DNA"/>
</dbReference>
<keyword evidence="3" id="KW-1185">Reference proteome</keyword>
<organism evidence="2 3">
    <name type="scientific">Desulfonema limicola</name>
    <dbReference type="NCBI Taxonomy" id="45656"/>
    <lineage>
        <taxon>Bacteria</taxon>
        <taxon>Pseudomonadati</taxon>
        <taxon>Thermodesulfobacteriota</taxon>
        <taxon>Desulfobacteria</taxon>
        <taxon>Desulfobacterales</taxon>
        <taxon>Desulfococcaceae</taxon>
        <taxon>Desulfonema</taxon>
    </lineage>
</organism>
<dbReference type="KEGG" id="dli:dnl_25840"/>
<feature type="signal peptide" evidence="1">
    <location>
        <begin position="1"/>
        <end position="18"/>
    </location>
</feature>
<sequence length="149" mass="16338">MMTKFKKCVIWVCFSVMAVLPLIGSGCSGLRTGQDSQGIGPGSTPLYYSFSDVLIPGELKEDKKSSYIIQSQGFSAGILSFRGRVERGSLIAFFKENMARDNWETIGSFVSSRSILLFQKESRWCVINIAEGDFYTHVEIGVVPSASGS</sequence>
<evidence type="ECO:0000313" key="2">
    <source>
        <dbReference type="EMBL" id="QTA80287.1"/>
    </source>
</evidence>
<evidence type="ECO:0008006" key="4">
    <source>
        <dbReference type="Google" id="ProtNLM"/>
    </source>
</evidence>
<evidence type="ECO:0000256" key="1">
    <source>
        <dbReference type="SAM" id="SignalP"/>
    </source>
</evidence>
<dbReference type="PROSITE" id="PS51257">
    <property type="entry name" value="PROKAR_LIPOPROTEIN"/>
    <property type="match status" value="1"/>
</dbReference>
<accession>A0A975B7H6</accession>